<dbReference type="PANTHER" id="PTHR11697">
    <property type="entry name" value="GENERAL TRANSCRIPTION FACTOR 2-RELATED ZINC FINGER PROTEIN"/>
    <property type="match status" value="1"/>
</dbReference>
<dbReference type="AlphaFoldDB" id="A0ABD1PWV2"/>
<protein>
    <submittedName>
        <fullName evidence="2">TTF-type zinc finger protein with HAT dimerization domain</fullName>
    </submittedName>
</protein>
<feature type="domain" description="HAT C-terminal dimerisation" evidence="1">
    <location>
        <begin position="129"/>
        <end position="200"/>
    </location>
</feature>
<evidence type="ECO:0000313" key="2">
    <source>
        <dbReference type="EMBL" id="KAL2467006.1"/>
    </source>
</evidence>
<dbReference type="Proteomes" id="UP001604336">
    <property type="component" value="Unassembled WGS sequence"/>
</dbReference>
<reference evidence="3" key="1">
    <citation type="submission" date="2024-07" db="EMBL/GenBank/DDBJ databases">
        <title>Two chromosome-level genome assemblies of Korean endemic species Abeliophyllum distichum and Forsythia ovata (Oleaceae).</title>
        <authorList>
            <person name="Jang H."/>
        </authorList>
    </citation>
    <scope>NUCLEOTIDE SEQUENCE [LARGE SCALE GENOMIC DNA]</scope>
</reference>
<dbReference type="InterPro" id="IPR055298">
    <property type="entry name" value="AtLOH3-like"/>
</dbReference>
<organism evidence="2 3">
    <name type="scientific">Abeliophyllum distichum</name>
    <dbReference type="NCBI Taxonomy" id="126358"/>
    <lineage>
        <taxon>Eukaryota</taxon>
        <taxon>Viridiplantae</taxon>
        <taxon>Streptophyta</taxon>
        <taxon>Embryophyta</taxon>
        <taxon>Tracheophyta</taxon>
        <taxon>Spermatophyta</taxon>
        <taxon>Magnoliopsida</taxon>
        <taxon>eudicotyledons</taxon>
        <taxon>Gunneridae</taxon>
        <taxon>Pentapetalae</taxon>
        <taxon>asterids</taxon>
        <taxon>lamiids</taxon>
        <taxon>Lamiales</taxon>
        <taxon>Oleaceae</taxon>
        <taxon>Forsythieae</taxon>
        <taxon>Abeliophyllum</taxon>
    </lineage>
</organism>
<dbReference type="Pfam" id="PF05699">
    <property type="entry name" value="Dimer_Tnp_hAT"/>
    <property type="match status" value="1"/>
</dbReference>
<gene>
    <name evidence="2" type="ORF">Adt_42857</name>
</gene>
<evidence type="ECO:0000313" key="3">
    <source>
        <dbReference type="Proteomes" id="UP001604336"/>
    </source>
</evidence>
<dbReference type="InterPro" id="IPR008906">
    <property type="entry name" value="HATC_C_dom"/>
</dbReference>
<name>A0ABD1PWV2_9LAMI</name>
<accession>A0ABD1PWV2</accession>
<dbReference type="EMBL" id="JBFOLK010000013">
    <property type="protein sequence ID" value="KAL2467006.1"/>
    <property type="molecule type" value="Genomic_DNA"/>
</dbReference>
<evidence type="ECO:0000259" key="1">
    <source>
        <dbReference type="Pfam" id="PF05699"/>
    </source>
</evidence>
<sequence>MTSSPVNFEDTNEEGANCIDSNGTKVRILFNDLASNSNARDGCEPRKLMKKDKGNNFLFSKKKKDNSSLQLLLLDPRNSFESFNGDDICKLAEKFYPDDFTQQDVYSLRYELQHYQYDVIPDPRFQVPSLSELCKLLVTSRRSESYIMLIRLIRLVLTLLVSTATTERAFSTMKHVKTAIRNRMEDEFLADCMTLYIEREFAEKIDVDSIIDEFYAVKARKIQLQ</sequence>
<proteinExistence type="predicted"/>
<comment type="caution">
    <text evidence="2">The sequence shown here is derived from an EMBL/GenBank/DDBJ whole genome shotgun (WGS) entry which is preliminary data.</text>
</comment>
<dbReference type="PANTHER" id="PTHR11697:SF230">
    <property type="entry name" value="ZINC FINGER, MYM DOMAIN CONTAINING 1"/>
    <property type="match status" value="1"/>
</dbReference>
<dbReference type="SUPFAM" id="SSF53098">
    <property type="entry name" value="Ribonuclease H-like"/>
    <property type="match status" value="1"/>
</dbReference>
<keyword evidence="3" id="KW-1185">Reference proteome</keyword>
<dbReference type="InterPro" id="IPR012337">
    <property type="entry name" value="RNaseH-like_sf"/>
</dbReference>